<dbReference type="Proteomes" id="UP000741282">
    <property type="component" value="Unassembled WGS sequence"/>
</dbReference>
<sequence length="374" mass="41049">MWDQIILRIDQPVKALILAGGRGTRLRPLTNTRNKHLLPVANQPMIMRIILDAIDLGIKEIIININEGDTELPRVIGNGRGLGVKIRYIEQKTPNGMMFPIKIAQDLIGDDEFLFSAGDNILAGGLEQHYRDFRDKGSQGHVLVVKRPDYQNFGVAVTDGDRLVDTIEKPKEFISDLVLTAIYFFTPAVFDAFDQIEPIDPKGTGIPEYYPPPVINWMIGKGYKFTASEVTGWWKDTGQPEDLLGANAFALDKKEDYSIKGEIKETKLQGRIDIAKGSEVINSSIRGPVVVGNGVTIENSYIGPYTSIGNGCTVKNSMIENSILMEGSTVSDVSARLENCILGSDSEVLGGSRIVDGNSLMLGDNCKVLLNAHQ</sequence>
<feature type="domain" description="Mannose-1-phosphate guanyltransferase C-terminal" evidence="2">
    <location>
        <begin position="285"/>
        <end position="368"/>
    </location>
</feature>
<protein>
    <submittedName>
        <fullName evidence="3">Glucose-1-phosphate thymidylyltransferase</fullName>
        <ecNumber evidence="3">2.7.7.24</ecNumber>
    </submittedName>
</protein>
<dbReference type="PANTHER" id="PTHR42883">
    <property type="entry name" value="GLUCOSE-1-PHOSPHATE THYMIDYLTRANSFERASE"/>
    <property type="match status" value="1"/>
</dbReference>
<dbReference type="PANTHER" id="PTHR42883:SF2">
    <property type="entry name" value="THYMIDYLYLTRANSFERASE"/>
    <property type="match status" value="1"/>
</dbReference>
<dbReference type="EMBL" id="JAGQLN010000003">
    <property type="protein sequence ID" value="MCA9376495.1"/>
    <property type="molecule type" value="Genomic_DNA"/>
</dbReference>
<dbReference type="InterPro" id="IPR005835">
    <property type="entry name" value="NTP_transferase_dom"/>
</dbReference>
<feature type="domain" description="Nucleotidyl transferase" evidence="1">
    <location>
        <begin position="14"/>
        <end position="252"/>
    </location>
</feature>
<dbReference type="NCBIfam" id="TIGR01208">
    <property type="entry name" value="rmlA_long"/>
    <property type="match status" value="1"/>
</dbReference>
<proteinExistence type="predicted"/>
<keyword evidence="3" id="KW-0548">Nucleotidyltransferase</keyword>
<evidence type="ECO:0000313" key="4">
    <source>
        <dbReference type="Proteomes" id="UP000741282"/>
    </source>
</evidence>
<dbReference type="SUPFAM" id="SSF53448">
    <property type="entry name" value="Nucleotide-diphospho-sugar transferases"/>
    <property type="match status" value="1"/>
</dbReference>
<dbReference type="AlphaFoldDB" id="A0A955HZY7"/>
<name>A0A955HZY7_9BACT</name>
<dbReference type="InterPro" id="IPR005908">
    <property type="entry name" value="G1P_thy_trans_l"/>
</dbReference>
<accession>A0A955HZY7</accession>
<dbReference type="InterPro" id="IPR056729">
    <property type="entry name" value="GMPPB_C"/>
</dbReference>
<dbReference type="Gene3D" id="2.160.10.10">
    <property type="entry name" value="Hexapeptide repeat proteins"/>
    <property type="match status" value="1"/>
</dbReference>
<reference evidence="3" key="1">
    <citation type="submission" date="2020-04" db="EMBL/GenBank/DDBJ databases">
        <authorList>
            <person name="Zhang T."/>
        </authorList>
    </citation>
    <scope>NUCLEOTIDE SEQUENCE</scope>
    <source>
        <strain evidence="3">HKST-UBA17</strain>
    </source>
</reference>
<dbReference type="GO" id="GO:0008879">
    <property type="term" value="F:glucose-1-phosphate thymidylyltransferase activity"/>
    <property type="evidence" value="ECO:0007669"/>
    <property type="project" value="UniProtKB-EC"/>
</dbReference>
<keyword evidence="3" id="KW-0808">Transferase</keyword>
<gene>
    <name evidence="3" type="ORF">KC685_01075</name>
</gene>
<reference evidence="3" key="2">
    <citation type="journal article" date="2021" name="Microbiome">
        <title>Successional dynamics and alternative stable states in a saline activated sludge microbial community over 9 years.</title>
        <authorList>
            <person name="Wang Y."/>
            <person name="Ye J."/>
            <person name="Ju F."/>
            <person name="Liu L."/>
            <person name="Boyd J.A."/>
            <person name="Deng Y."/>
            <person name="Parks D.H."/>
            <person name="Jiang X."/>
            <person name="Yin X."/>
            <person name="Woodcroft B.J."/>
            <person name="Tyson G.W."/>
            <person name="Hugenholtz P."/>
            <person name="Polz M.F."/>
            <person name="Zhang T."/>
        </authorList>
    </citation>
    <scope>NUCLEOTIDE SEQUENCE</scope>
    <source>
        <strain evidence="3">HKST-UBA17</strain>
    </source>
</reference>
<comment type="caution">
    <text evidence="3">The sequence shown here is derived from an EMBL/GenBank/DDBJ whole genome shotgun (WGS) entry which is preliminary data.</text>
</comment>
<dbReference type="EC" id="2.7.7.24" evidence="3"/>
<dbReference type="Pfam" id="PF25087">
    <property type="entry name" value="GMPPB_C"/>
    <property type="match status" value="1"/>
</dbReference>
<dbReference type="InterPro" id="IPR029044">
    <property type="entry name" value="Nucleotide-diphossugar_trans"/>
</dbReference>
<evidence type="ECO:0000313" key="3">
    <source>
        <dbReference type="EMBL" id="MCA9376495.1"/>
    </source>
</evidence>
<evidence type="ECO:0000259" key="2">
    <source>
        <dbReference type="Pfam" id="PF25087"/>
    </source>
</evidence>
<evidence type="ECO:0000259" key="1">
    <source>
        <dbReference type="Pfam" id="PF00483"/>
    </source>
</evidence>
<organism evidence="3 4">
    <name type="scientific">Candidatus Dojkabacteria bacterium</name>
    <dbReference type="NCBI Taxonomy" id="2099670"/>
    <lineage>
        <taxon>Bacteria</taxon>
        <taxon>Candidatus Dojkabacteria</taxon>
    </lineage>
</organism>
<dbReference type="Gene3D" id="3.90.550.10">
    <property type="entry name" value="Spore Coat Polysaccharide Biosynthesis Protein SpsA, Chain A"/>
    <property type="match status" value="1"/>
</dbReference>
<dbReference type="Pfam" id="PF00483">
    <property type="entry name" value="NTP_transferase"/>
    <property type="match status" value="1"/>
</dbReference>